<dbReference type="EMBL" id="JAGPNK010000005">
    <property type="protein sequence ID" value="KAH7321151.1"/>
    <property type="molecule type" value="Genomic_DNA"/>
</dbReference>
<accession>A0A8K0SZQ5</accession>
<feature type="compositionally biased region" description="Basic and acidic residues" evidence="1">
    <location>
        <begin position="97"/>
        <end position="113"/>
    </location>
</feature>
<protein>
    <submittedName>
        <fullName evidence="3">Uncharacterized protein</fullName>
    </submittedName>
</protein>
<comment type="caution">
    <text evidence="3">The sequence shown here is derived from an EMBL/GenBank/DDBJ whole genome shotgun (WGS) entry which is preliminary data.</text>
</comment>
<evidence type="ECO:0000256" key="1">
    <source>
        <dbReference type="SAM" id="MobiDB-lite"/>
    </source>
</evidence>
<gene>
    <name evidence="3" type="ORF">B0I35DRAFT_208012</name>
</gene>
<dbReference type="OrthoDB" id="202195at2759"/>
<evidence type="ECO:0000313" key="4">
    <source>
        <dbReference type="Proteomes" id="UP000813444"/>
    </source>
</evidence>
<dbReference type="AlphaFoldDB" id="A0A8K0SZQ5"/>
<keyword evidence="2" id="KW-1133">Transmembrane helix</keyword>
<keyword evidence="4" id="KW-1185">Reference proteome</keyword>
<evidence type="ECO:0000256" key="2">
    <source>
        <dbReference type="SAM" id="Phobius"/>
    </source>
</evidence>
<keyword evidence="2" id="KW-0812">Transmembrane</keyword>
<sequence length="113" mass="12754">MRSTAALRMIRPTARMMMRPSPSMFVRPTARRLAVPKEDQAGHTISQRLRKLKDIPVELLPLAFVVGLACFAAGYALIRKLTVDKTIRLYRQGPAARAEHSAEHSDEHSDEHH</sequence>
<proteinExistence type="predicted"/>
<keyword evidence="2" id="KW-0472">Membrane</keyword>
<name>A0A8K0SZQ5_9HYPO</name>
<organism evidence="3 4">
    <name type="scientific">Stachybotrys elegans</name>
    <dbReference type="NCBI Taxonomy" id="80388"/>
    <lineage>
        <taxon>Eukaryota</taxon>
        <taxon>Fungi</taxon>
        <taxon>Dikarya</taxon>
        <taxon>Ascomycota</taxon>
        <taxon>Pezizomycotina</taxon>
        <taxon>Sordariomycetes</taxon>
        <taxon>Hypocreomycetidae</taxon>
        <taxon>Hypocreales</taxon>
        <taxon>Stachybotryaceae</taxon>
        <taxon>Stachybotrys</taxon>
    </lineage>
</organism>
<evidence type="ECO:0000313" key="3">
    <source>
        <dbReference type="EMBL" id="KAH7321151.1"/>
    </source>
</evidence>
<feature type="transmembrane region" description="Helical" evidence="2">
    <location>
        <begin position="59"/>
        <end position="78"/>
    </location>
</feature>
<dbReference type="Proteomes" id="UP000813444">
    <property type="component" value="Unassembled WGS sequence"/>
</dbReference>
<dbReference type="Pfam" id="PF06522">
    <property type="entry name" value="B12D"/>
    <property type="match status" value="1"/>
</dbReference>
<dbReference type="InterPro" id="IPR010530">
    <property type="entry name" value="B12D"/>
</dbReference>
<feature type="region of interest" description="Disordered" evidence="1">
    <location>
        <begin position="93"/>
        <end position="113"/>
    </location>
</feature>
<reference evidence="3" key="1">
    <citation type="journal article" date="2021" name="Nat. Commun.">
        <title>Genetic determinants of endophytism in the Arabidopsis root mycobiome.</title>
        <authorList>
            <person name="Mesny F."/>
            <person name="Miyauchi S."/>
            <person name="Thiergart T."/>
            <person name="Pickel B."/>
            <person name="Atanasova L."/>
            <person name="Karlsson M."/>
            <person name="Huettel B."/>
            <person name="Barry K.W."/>
            <person name="Haridas S."/>
            <person name="Chen C."/>
            <person name="Bauer D."/>
            <person name="Andreopoulos W."/>
            <person name="Pangilinan J."/>
            <person name="LaButti K."/>
            <person name="Riley R."/>
            <person name="Lipzen A."/>
            <person name="Clum A."/>
            <person name="Drula E."/>
            <person name="Henrissat B."/>
            <person name="Kohler A."/>
            <person name="Grigoriev I.V."/>
            <person name="Martin F.M."/>
            <person name="Hacquard S."/>
        </authorList>
    </citation>
    <scope>NUCLEOTIDE SEQUENCE</scope>
    <source>
        <strain evidence="3">MPI-CAGE-CH-0235</strain>
    </source>
</reference>